<evidence type="ECO:0000256" key="1">
    <source>
        <dbReference type="SAM" id="MobiDB-lite"/>
    </source>
</evidence>
<feature type="non-terminal residue" evidence="2">
    <location>
        <position position="102"/>
    </location>
</feature>
<evidence type="ECO:0000313" key="3">
    <source>
        <dbReference type="Proteomes" id="UP000077266"/>
    </source>
</evidence>
<dbReference type="AlphaFoldDB" id="A0A165GB70"/>
<proteinExistence type="predicted"/>
<gene>
    <name evidence="2" type="ORF">EXIGLDRAFT_649499</name>
</gene>
<feature type="compositionally biased region" description="Low complexity" evidence="1">
    <location>
        <begin position="21"/>
        <end position="37"/>
    </location>
</feature>
<sequence length="102" mass="10990">MAGPSKLAMQLVADDSDDDSSSYSTSDSENASGGSSSEYEESLPGKTRQVDVDNDFGNNGEDDDDDLIEHGQETIDGQFEKLFHALDPVDAITDTNALDQVW</sequence>
<organism evidence="2 3">
    <name type="scientific">Exidia glandulosa HHB12029</name>
    <dbReference type="NCBI Taxonomy" id="1314781"/>
    <lineage>
        <taxon>Eukaryota</taxon>
        <taxon>Fungi</taxon>
        <taxon>Dikarya</taxon>
        <taxon>Basidiomycota</taxon>
        <taxon>Agaricomycotina</taxon>
        <taxon>Agaricomycetes</taxon>
        <taxon>Auriculariales</taxon>
        <taxon>Exidiaceae</taxon>
        <taxon>Exidia</taxon>
    </lineage>
</organism>
<dbReference type="Proteomes" id="UP000077266">
    <property type="component" value="Unassembled WGS sequence"/>
</dbReference>
<name>A0A165GB70_EXIGL</name>
<dbReference type="InParanoid" id="A0A165GB70"/>
<evidence type="ECO:0000313" key="2">
    <source>
        <dbReference type="EMBL" id="KZV90253.1"/>
    </source>
</evidence>
<dbReference type="EMBL" id="KV426053">
    <property type="protein sequence ID" value="KZV90253.1"/>
    <property type="molecule type" value="Genomic_DNA"/>
</dbReference>
<protein>
    <submittedName>
        <fullName evidence="2">Uncharacterized protein</fullName>
    </submittedName>
</protein>
<reference evidence="2 3" key="1">
    <citation type="journal article" date="2016" name="Mol. Biol. Evol.">
        <title>Comparative Genomics of Early-Diverging Mushroom-Forming Fungi Provides Insights into the Origins of Lignocellulose Decay Capabilities.</title>
        <authorList>
            <person name="Nagy L.G."/>
            <person name="Riley R."/>
            <person name="Tritt A."/>
            <person name="Adam C."/>
            <person name="Daum C."/>
            <person name="Floudas D."/>
            <person name="Sun H."/>
            <person name="Yadav J.S."/>
            <person name="Pangilinan J."/>
            <person name="Larsson K.H."/>
            <person name="Matsuura K."/>
            <person name="Barry K."/>
            <person name="Labutti K."/>
            <person name="Kuo R."/>
            <person name="Ohm R.A."/>
            <person name="Bhattacharya S.S."/>
            <person name="Shirouzu T."/>
            <person name="Yoshinaga Y."/>
            <person name="Martin F.M."/>
            <person name="Grigoriev I.V."/>
            <person name="Hibbett D.S."/>
        </authorList>
    </citation>
    <scope>NUCLEOTIDE SEQUENCE [LARGE SCALE GENOMIC DNA]</scope>
    <source>
        <strain evidence="2 3">HHB12029</strain>
    </source>
</reference>
<feature type="region of interest" description="Disordered" evidence="1">
    <location>
        <begin position="1"/>
        <end position="68"/>
    </location>
</feature>
<accession>A0A165GB70</accession>
<keyword evidence="3" id="KW-1185">Reference proteome</keyword>